<protein>
    <recommendedName>
        <fullName evidence="7">UDP-N-acetylmuramoyl-L-alanyl-D-glutamate--2,6-diaminopimelate ligase</fullName>
        <ecNumber evidence="7">6.3.2.13</ecNumber>
    </recommendedName>
    <alternativeName>
        <fullName evidence="7">Meso-A2pm-adding enzyme</fullName>
    </alternativeName>
    <alternativeName>
        <fullName evidence="7">Meso-diaminopimelate-adding enzyme</fullName>
    </alternativeName>
    <alternativeName>
        <fullName evidence="7">UDP-MurNAc-L-Ala-D-Glu:meso-diaminopimelate ligase</fullName>
    </alternativeName>
    <alternativeName>
        <fullName evidence="7">UDP-MurNAc-tripeptide synthetase</fullName>
    </alternativeName>
    <alternativeName>
        <fullName evidence="7">UDP-N-acetylmuramyl-tripeptide synthetase</fullName>
    </alternativeName>
</protein>
<dbReference type="UniPathway" id="UPA00219"/>
<feature type="domain" description="Mur ligase N-terminal catalytic" evidence="9">
    <location>
        <begin position="27"/>
        <end position="99"/>
    </location>
</feature>
<dbReference type="PANTHER" id="PTHR23135">
    <property type="entry name" value="MUR LIGASE FAMILY MEMBER"/>
    <property type="match status" value="1"/>
</dbReference>
<evidence type="ECO:0000313" key="12">
    <source>
        <dbReference type="EMBL" id="AYD48842.1"/>
    </source>
</evidence>
<dbReference type="RefSeq" id="WP_119989977.1">
    <property type="nucleotide sequence ID" value="NZ_CP032489.1"/>
</dbReference>
<dbReference type="InterPro" id="IPR036615">
    <property type="entry name" value="Mur_ligase_C_dom_sf"/>
</dbReference>
<dbReference type="Pfam" id="PF02875">
    <property type="entry name" value="Mur_ligase_C"/>
    <property type="match status" value="1"/>
</dbReference>
<dbReference type="EMBL" id="CP032489">
    <property type="protein sequence ID" value="AYD48842.1"/>
    <property type="molecule type" value="Genomic_DNA"/>
</dbReference>
<feature type="binding site" evidence="7">
    <location>
        <position position="190"/>
    </location>
    <ligand>
        <name>UDP-N-acetyl-alpha-D-muramoyl-L-alanyl-D-glutamate</name>
        <dbReference type="ChEBI" id="CHEBI:83900"/>
    </ligand>
</feature>
<feature type="binding site" evidence="7">
    <location>
        <position position="32"/>
    </location>
    <ligand>
        <name>UDP-N-acetyl-alpha-D-muramoyl-L-alanyl-D-glutamate</name>
        <dbReference type="ChEBI" id="CHEBI:83900"/>
    </ligand>
</feature>
<feature type="binding site" evidence="7">
    <location>
        <begin position="155"/>
        <end position="156"/>
    </location>
    <ligand>
        <name>UDP-N-acetyl-alpha-D-muramoyl-L-alanyl-D-glutamate</name>
        <dbReference type="ChEBI" id="CHEBI:83900"/>
    </ligand>
</feature>
<comment type="function">
    <text evidence="7">Catalyzes the addition of meso-diaminopimelic acid to the nucleotide precursor UDP-N-acetylmuramoyl-L-alanyl-D-glutamate (UMAG) in the biosynthesis of bacterial cell-wall peptidoglycan.</text>
</comment>
<comment type="caution">
    <text evidence="7">Lacks conserved residue(s) required for the propagation of feature annotation.</text>
</comment>
<evidence type="ECO:0000256" key="4">
    <source>
        <dbReference type="ARBA" id="ARBA00022984"/>
    </source>
</evidence>
<evidence type="ECO:0000259" key="9">
    <source>
        <dbReference type="Pfam" id="PF01225"/>
    </source>
</evidence>
<keyword evidence="2 7" id="KW-0132">Cell division</keyword>
<dbReference type="AlphaFoldDB" id="A0A386HT18"/>
<comment type="similarity">
    <text evidence="1 7">Belongs to the MurCDEF family. MurE subfamily.</text>
</comment>
<dbReference type="Proteomes" id="UP000266118">
    <property type="component" value="Chromosome"/>
</dbReference>
<keyword evidence="5 7" id="KW-0131">Cell cycle</keyword>
<evidence type="ECO:0000256" key="5">
    <source>
        <dbReference type="ARBA" id="ARBA00023306"/>
    </source>
</evidence>
<dbReference type="Pfam" id="PF01225">
    <property type="entry name" value="Mur_ligase"/>
    <property type="match status" value="1"/>
</dbReference>
<dbReference type="GO" id="GO:0005737">
    <property type="term" value="C:cytoplasm"/>
    <property type="evidence" value="ECO:0007669"/>
    <property type="project" value="UniProtKB-SubCell"/>
</dbReference>
<evidence type="ECO:0000259" key="10">
    <source>
        <dbReference type="Pfam" id="PF02875"/>
    </source>
</evidence>
<feature type="binding site" evidence="7">
    <location>
        <position position="380"/>
    </location>
    <ligand>
        <name>meso-2,6-diaminopimelate</name>
        <dbReference type="ChEBI" id="CHEBI:57791"/>
    </ligand>
</feature>
<dbReference type="GO" id="GO:0071555">
    <property type="term" value="P:cell wall organization"/>
    <property type="evidence" value="ECO:0007669"/>
    <property type="project" value="UniProtKB-KW"/>
</dbReference>
<feature type="binding site" evidence="7">
    <location>
        <position position="188"/>
    </location>
    <ligand>
        <name>UDP-N-acetyl-alpha-D-muramoyl-L-alanyl-D-glutamate</name>
        <dbReference type="ChEBI" id="CHEBI:83900"/>
    </ligand>
</feature>
<gene>
    <name evidence="7" type="primary">murE</name>
    <name evidence="12" type="ORF">D6B99_15225</name>
</gene>
<evidence type="ECO:0000256" key="1">
    <source>
        <dbReference type="ARBA" id="ARBA00005898"/>
    </source>
</evidence>
<dbReference type="GO" id="GO:0005524">
    <property type="term" value="F:ATP binding"/>
    <property type="evidence" value="ECO:0007669"/>
    <property type="project" value="UniProtKB-UniRule"/>
</dbReference>
<dbReference type="GO" id="GO:0009252">
    <property type="term" value="P:peptidoglycan biosynthetic process"/>
    <property type="evidence" value="ECO:0007669"/>
    <property type="project" value="UniProtKB-UniRule"/>
</dbReference>
<evidence type="ECO:0000256" key="8">
    <source>
        <dbReference type="RuleBase" id="RU004135"/>
    </source>
</evidence>
<evidence type="ECO:0000313" key="13">
    <source>
        <dbReference type="Proteomes" id="UP000266118"/>
    </source>
</evidence>
<keyword evidence="13" id="KW-1185">Reference proteome</keyword>
<dbReference type="Gene3D" id="3.40.1190.10">
    <property type="entry name" value="Mur-like, catalytic domain"/>
    <property type="match status" value="1"/>
</dbReference>
<dbReference type="NCBIfam" id="TIGR01085">
    <property type="entry name" value="murE"/>
    <property type="match status" value="1"/>
</dbReference>
<dbReference type="GO" id="GO:0000287">
    <property type="term" value="F:magnesium ion binding"/>
    <property type="evidence" value="ECO:0007669"/>
    <property type="project" value="UniProtKB-UniRule"/>
</dbReference>
<dbReference type="GO" id="GO:0008360">
    <property type="term" value="P:regulation of cell shape"/>
    <property type="evidence" value="ECO:0007669"/>
    <property type="project" value="UniProtKB-KW"/>
</dbReference>
<keyword evidence="3 7" id="KW-0133">Cell shape</keyword>
<dbReference type="InterPro" id="IPR013221">
    <property type="entry name" value="Mur_ligase_cen"/>
</dbReference>
<dbReference type="NCBIfam" id="NF001126">
    <property type="entry name" value="PRK00139.1-4"/>
    <property type="match status" value="1"/>
</dbReference>
<feature type="binding site" evidence="7">
    <location>
        <begin position="113"/>
        <end position="119"/>
    </location>
    <ligand>
        <name>ATP</name>
        <dbReference type="ChEBI" id="CHEBI:30616"/>
    </ligand>
</feature>
<keyword evidence="7" id="KW-0460">Magnesium</keyword>
<keyword evidence="7" id="KW-0963">Cytoplasm</keyword>
<feature type="short sequence motif" description="Meso-diaminopimelate recognition motif" evidence="7">
    <location>
        <begin position="404"/>
        <end position="407"/>
    </location>
</feature>
<feature type="binding site" evidence="7">
    <location>
        <position position="457"/>
    </location>
    <ligand>
        <name>meso-2,6-diaminopimelate</name>
        <dbReference type="ChEBI" id="CHEBI:57791"/>
    </ligand>
</feature>
<proteinExistence type="inferred from homology"/>
<dbReference type="Gene3D" id="3.40.1390.10">
    <property type="entry name" value="MurE/MurF, N-terminal domain"/>
    <property type="match status" value="1"/>
</dbReference>
<feature type="domain" description="Mur ligase C-terminal" evidence="10">
    <location>
        <begin position="329"/>
        <end position="459"/>
    </location>
</feature>
<comment type="subcellular location">
    <subcellularLocation>
        <location evidence="7 8">Cytoplasm</location>
    </subcellularLocation>
</comment>
<evidence type="ECO:0000256" key="2">
    <source>
        <dbReference type="ARBA" id="ARBA00022618"/>
    </source>
</evidence>
<keyword evidence="7 12" id="KW-0436">Ligase</keyword>
<evidence type="ECO:0000256" key="3">
    <source>
        <dbReference type="ARBA" id="ARBA00022960"/>
    </source>
</evidence>
<dbReference type="HAMAP" id="MF_00208">
    <property type="entry name" value="MurE"/>
    <property type="match status" value="1"/>
</dbReference>
<name>A0A386HT18_9BACT</name>
<sequence length="488" mass="54038">MLKTLQDILHKVHLTRVNGLLDKLILAVQIDSRKVVKDTLFIAIKGVQNDGHTYIDKAISLGASAIVCETMPKAFQENITYIQVSDSHEAAAIIAHNFYDEPSEKIQLVGVTGTNGKTTIATLLYNLFTGLGYKCGLISTVQNKIGNEVLSSTHTTPDAISLNELLNKMVEKGCFFVFMECSSHAIHQHRITGLHFKGALFSNITHDHLDYHKTFEEYIKVKKSFFDHLSSSAFAISNLDDKRGTVMLQNTKAKKYFYSLKTVADFKGKILENGLTGLVMVVNNKEVSFKLIGTFNAYNLLAVYGAAVCLEQDPNEVLRVLSMTEGAEGRFEYTISPSNIIAIVDYAHTPDALENVLSTIKKLRKGNETVITVFGCGGDRDKTKRPEMAQEASKLSDKIILTSDNPRTEDANEIIKEIEAGLDSAGRKKTISIVDRKEAIKTAISFAESGDIILVAGKGHEKYQEINGIKHHFDDKEVLAEMFALLEK</sequence>
<dbReference type="Pfam" id="PF08245">
    <property type="entry name" value="Mur_ligase_M"/>
    <property type="match status" value="1"/>
</dbReference>
<keyword evidence="7" id="KW-0547">Nucleotide-binding</keyword>
<dbReference type="InterPro" id="IPR004101">
    <property type="entry name" value="Mur_ligase_C"/>
</dbReference>
<keyword evidence="4 7" id="KW-0573">Peptidoglycan synthesis</keyword>
<feature type="modified residue" description="N6-carboxylysine" evidence="7">
    <location>
        <position position="222"/>
    </location>
</feature>
<dbReference type="InterPro" id="IPR000713">
    <property type="entry name" value="Mur_ligase_N"/>
</dbReference>
<accession>A0A386HT18</accession>
<dbReference type="InterPro" id="IPR005761">
    <property type="entry name" value="UDP-N-AcMur-Glu-dNH2Pim_ligase"/>
</dbReference>
<dbReference type="OrthoDB" id="9800958at2"/>
<dbReference type="InterPro" id="IPR035911">
    <property type="entry name" value="MurE/MurF_N"/>
</dbReference>
<dbReference type="Gene3D" id="3.90.190.20">
    <property type="entry name" value="Mur ligase, C-terminal domain"/>
    <property type="match status" value="1"/>
</dbReference>
<dbReference type="GO" id="GO:0051301">
    <property type="term" value="P:cell division"/>
    <property type="evidence" value="ECO:0007669"/>
    <property type="project" value="UniProtKB-KW"/>
</dbReference>
<evidence type="ECO:0000256" key="7">
    <source>
        <dbReference type="HAMAP-Rule" id="MF_00208"/>
    </source>
</evidence>
<feature type="binding site" evidence="7">
    <location>
        <position position="182"/>
    </location>
    <ligand>
        <name>UDP-N-acetyl-alpha-D-muramoyl-L-alanyl-D-glutamate</name>
        <dbReference type="ChEBI" id="CHEBI:83900"/>
    </ligand>
</feature>
<comment type="pathway">
    <text evidence="7 8">Cell wall biogenesis; peptidoglycan biosynthesis.</text>
</comment>
<dbReference type="SUPFAM" id="SSF53623">
    <property type="entry name" value="MurD-like peptide ligases, catalytic domain"/>
    <property type="match status" value="1"/>
</dbReference>
<comment type="PTM">
    <text evidence="7">Carboxylation is probably crucial for Mg(2+) binding and, consequently, for the gamma-phosphate positioning of ATP.</text>
</comment>
<feature type="binding site" evidence="7">
    <location>
        <position position="461"/>
    </location>
    <ligand>
        <name>meso-2,6-diaminopimelate</name>
        <dbReference type="ChEBI" id="CHEBI:57791"/>
    </ligand>
</feature>
<dbReference type="EC" id="6.3.2.13" evidence="7"/>
<dbReference type="GO" id="GO:0008765">
    <property type="term" value="F:UDP-N-acetylmuramoylalanyl-D-glutamate-2,6-diaminopimelate ligase activity"/>
    <property type="evidence" value="ECO:0007669"/>
    <property type="project" value="UniProtKB-UniRule"/>
</dbReference>
<organism evidence="12 13">
    <name type="scientific">Arachidicoccus soli</name>
    <dbReference type="NCBI Taxonomy" id="2341117"/>
    <lineage>
        <taxon>Bacteria</taxon>
        <taxon>Pseudomonadati</taxon>
        <taxon>Bacteroidota</taxon>
        <taxon>Chitinophagia</taxon>
        <taxon>Chitinophagales</taxon>
        <taxon>Chitinophagaceae</taxon>
        <taxon>Arachidicoccus</taxon>
    </lineage>
</organism>
<reference evidence="12 13" key="1">
    <citation type="submission" date="2018-09" db="EMBL/GenBank/DDBJ databases">
        <title>Arachidicoccus sp. nov., a bacterium isolated from soil.</title>
        <authorList>
            <person name="Weon H.-Y."/>
            <person name="Kwon S.-W."/>
            <person name="Lee S.A."/>
        </authorList>
    </citation>
    <scope>NUCLEOTIDE SEQUENCE [LARGE SCALE GENOMIC DNA]</scope>
    <source>
        <strain evidence="12 13">KIS59-12</strain>
    </source>
</reference>
<dbReference type="SUPFAM" id="SSF53244">
    <property type="entry name" value="MurD-like peptide ligases, peptide-binding domain"/>
    <property type="match status" value="1"/>
</dbReference>
<feature type="domain" description="Mur ligase central" evidence="11">
    <location>
        <begin position="111"/>
        <end position="307"/>
    </location>
</feature>
<feature type="binding site" evidence="7">
    <location>
        <begin position="404"/>
        <end position="407"/>
    </location>
    <ligand>
        <name>meso-2,6-diaminopimelate</name>
        <dbReference type="ChEBI" id="CHEBI:57791"/>
    </ligand>
</feature>
<comment type="cofactor">
    <cofactor evidence="7">
        <name>Mg(2+)</name>
        <dbReference type="ChEBI" id="CHEBI:18420"/>
    </cofactor>
</comment>
<evidence type="ECO:0000256" key="6">
    <source>
        <dbReference type="ARBA" id="ARBA00023316"/>
    </source>
</evidence>
<comment type="catalytic activity">
    <reaction evidence="7">
        <text>UDP-N-acetyl-alpha-D-muramoyl-L-alanyl-D-glutamate + meso-2,6-diaminopimelate + ATP = UDP-N-acetyl-alpha-D-muramoyl-L-alanyl-gamma-D-glutamyl-meso-2,6-diaminopimelate + ADP + phosphate + H(+)</text>
        <dbReference type="Rhea" id="RHEA:23676"/>
        <dbReference type="ChEBI" id="CHEBI:15378"/>
        <dbReference type="ChEBI" id="CHEBI:30616"/>
        <dbReference type="ChEBI" id="CHEBI:43474"/>
        <dbReference type="ChEBI" id="CHEBI:57791"/>
        <dbReference type="ChEBI" id="CHEBI:83900"/>
        <dbReference type="ChEBI" id="CHEBI:83905"/>
        <dbReference type="ChEBI" id="CHEBI:456216"/>
        <dbReference type="EC" id="6.3.2.13"/>
    </reaction>
</comment>
<dbReference type="KEGG" id="ark:D6B99_15225"/>
<evidence type="ECO:0000259" key="11">
    <source>
        <dbReference type="Pfam" id="PF08245"/>
    </source>
</evidence>
<dbReference type="SUPFAM" id="SSF63418">
    <property type="entry name" value="MurE/MurF N-terminal domain"/>
    <property type="match status" value="1"/>
</dbReference>
<keyword evidence="7" id="KW-0067">ATP-binding</keyword>
<dbReference type="InterPro" id="IPR036565">
    <property type="entry name" value="Mur-like_cat_sf"/>
</dbReference>
<dbReference type="PANTHER" id="PTHR23135:SF4">
    <property type="entry name" value="UDP-N-ACETYLMURAMOYL-L-ALANYL-D-GLUTAMATE--2,6-DIAMINOPIMELATE LIGASE MURE HOMOLOG, CHLOROPLASTIC"/>
    <property type="match status" value="1"/>
</dbReference>
<keyword evidence="6 7" id="KW-0961">Cell wall biogenesis/degradation</keyword>